<evidence type="ECO:0000313" key="4">
    <source>
        <dbReference type="Proteomes" id="UP000887566"/>
    </source>
</evidence>
<feature type="region of interest" description="Disordered" evidence="1">
    <location>
        <begin position="132"/>
        <end position="375"/>
    </location>
</feature>
<proteinExistence type="predicted"/>
<accession>A0A914W4B8</accession>
<feature type="compositionally biased region" description="Basic residues" evidence="1">
    <location>
        <begin position="50"/>
        <end position="63"/>
    </location>
</feature>
<dbReference type="InterPro" id="IPR003124">
    <property type="entry name" value="WH2_dom"/>
</dbReference>
<feature type="compositionally biased region" description="Basic and acidic residues" evidence="1">
    <location>
        <begin position="347"/>
        <end position="359"/>
    </location>
</feature>
<feature type="domain" description="WH2" evidence="3">
    <location>
        <begin position="303"/>
        <end position="320"/>
    </location>
</feature>
<dbReference type="Gene3D" id="3.90.810.10">
    <property type="entry name" value="CRIB domain"/>
    <property type="match status" value="2"/>
</dbReference>
<dbReference type="PRINTS" id="PR01217">
    <property type="entry name" value="PRICHEXTENSN"/>
</dbReference>
<evidence type="ECO:0000256" key="1">
    <source>
        <dbReference type="SAM" id="MobiDB-lite"/>
    </source>
</evidence>
<dbReference type="InterPro" id="IPR000095">
    <property type="entry name" value="CRIB_dom"/>
</dbReference>
<feature type="domain" description="WH2" evidence="3">
    <location>
        <begin position="273"/>
        <end position="290"/>
    </location>
</feature>
<feature type="region of interest" description="Disordered" evidence="1">
    <location>
        <begin position="1"/>
        <end position="82"/>
    </location>
</feature>
<dbReference type="InterPro" id="IPR036936">
    <property type="entry name" value="CRIB_dom_sf"/>
</dbReference>
<feature type="compositionally biased region" description="Low complexity" evidence="1">
    <location>
        <begin position="263"/>
        <end position="279"/>
    </location>
</feature>
<dbReference type="GO" id="GO:0003779">
    <property type="term" value="F:actin binding"/>
    <property type="evidence" value="ECO:0007669"/>
    <property type="project" value="InterPro"/>
</dbReference>
<feature type="compositionally biased region" description="Pro residues" evidence="1">
    <location>
        <begin position="166"/>
        <end position="175"/>
    </location>
</feature>
<organism evidence="4 5">
    <name type="scientific">Plectus sambesii</name>
    <dbReference type="NCBI Taxonomy" id="2011161"/>
    <lineage>
        <taxon>Eukaryota</taxon>
        <taxon>Metazoa</taxon>
        <taxon>Ecdysozoa</taxon>
        <taxon>Nematoda</taxon>
        <taxon>Chromadorea</taxon>
        <taxon>Plectida</taxon>
        <taxon>Plectina</taxon>
        <taxon>Plectoidea</taxon>
        <taxon>Plectidae</taxon>
        <taxon>Plectus</taxon>
    </lineage>
</organism>
<protein>
    <submittedName>
        <fullName evidence="5">Uncharacterized protein</fullName>
    </submittedName>
</protein>
<dbReference type="SMART" id="SM00285">
    <property type="entry name" value="PBD"/>
    <property type="match status" value="1"/>
</dbReference>
<feature type="compositionally biased region" description="Basic and acidic residues" evidence="1">
    <location>
        <begin position="318"/>
        <end position="329"/>
    </location>
</feature>
<keyword evidence="4" id="KW-1185">Reference proteome</keyword>
<dbReference type="PROSITE" id="PS51082">
    <property type="entry name" value="WH2"/>
    <property type="match status" value="2"/>
</dbReference>
<evidence type="ECO:0000259" key="2">
    <source>
        <dbReference type="PROSITE" id="PS50108"/>
    </source>
</evidence>
<dbReference type="CDD" id="cd00132">
    <property type="entry name" value="CRIB"/>
    <property type="match status" value="1"/>
</dbReference>
<feature type="compositionally biased region" description="Pro residues" evidence="1">
    <location>
        <begin position="187"/>
        <end position="262"/>
    </location>
</feature>
<feature type="domain" description="CRIB" evidence="2">
    <location>
        <begin position="68"/>
        <end position="81"/>
    </location>
</feature>
<dbReference type="Proteomes" id="UP000887566">
    <property type="component" value="Unplaced"/>
</dbReference>
<sequence>MAPTNENNAYMMGQQQPSTTMYGGNQAGITSYGTVAHMSPADTNSSRKDNKSKKSKKDKKKIIRKEDISNPTNFQHMAHVGWDQDGGFSQNIYGEEPMDETVREILKAAGHNPELMSKEEIKFTYDFIEKWQRDSSAHQPPNAGPNRRPMGQPMTNRGSESVKAAAPPPPPPRDMAPPQQQQQQRGGPPPPRPPPAAGGRPPARPLPQPPPAAGRPANVPPPPPPPMPPMQTGAPPPPPPPPPPPMSGGAAPPPPPPPPPPGLGSAPNSAPSSRNNLLSEIQKGAKLKSVQSSPGVGSDDAGSRDTVMAQIRQGAQLKHVDKAEVENRKSAVGSTEMGGIAGALARALEERRKNMRDSEESSDDEAANDSEWEDD</sequence>
<dbReference type="AlphaFoldDB" id="A0A914W4B8"/>
<feature type="compositionally biased region" description="Low complexity" evidence="1">
    <location>
        <begin position="176"/>
        <end position="186"/>
    </location>
</feature>
<dbReference type="Pfam" id="PF00786">
    <property type="entry name" value="PBD"/>
    <property type="match status" value="1"/>
</dbReference>
<feature type="compositionally biased region" description="Acidic residues" evidence="1">
    <location>
        <begin position="360"/>
        <end position="375"/>
    </location>
</feature>
<evidence type="ECO:0000313" key="5">
    <source>
        <dbReference type="WBParaSite" id="PSAMB.scaffold3203size19274.g20773.t1"/>
    </source>
</evidence>
<evidence type="ECO:0000259" key="3">
    <source>
        <dbReference type="PROSITE" id="PS51082"/>
    </source>
</evidence>
<dbReference type="Pfam" id="PF02205">
    <property type="entry name" value="WH2"/>
    <property type="match status" value="2"/>
</dbReference>
<dbReference type="SMART" id="SM00246">
    <property type="entry name" value="WH2"/>
    <property type="match status" value="2"/>
</dbReference>
<dbReference type="WBParaSite" id="PSAMB.scaffold3203size19274.g20773.t1">
    <property type="protein sequence ID" value="PSAMB.scaffold3203size19274.g20773.t1"/>
    <property type="gene ID" value="PSAMB.scaffold3203size19274.g20773"/>
</dbReference>
<feature type="compositionally biased region" description="Polar residues" evidence="1">
    <location>
        <begin position="1"/>
        <end position="33"/>
    </location>
</feature>
<reference evidence="5" key="1">
    <citation type="submission" date="2022-11" db="UniProtKB">
        <authorList>
            <consortium name="WormBaseParasite"/>
        </authorList>
    </citation>
    <scope>IDENTIFICATION</scope>
</reference>
<dbReference type="PROSITE" id="PS50108">
    <property type="entry name" value="CRIB"/>
    <property type="match status" value="1"/>
</dbReference>
<name>A0A914W4B8_9BILA</name>